<proteinExistence type="predicted"/>
<evidence type="ECO:0000313" key="2">
    <source>
        <dbReference type="EMBL" id="WFM83889.1"/>
    </source>
</evidence>
<dbReference type="RefSeq" id="WP_278013284.1">
    <property type="nucleotide sequence ID" value="NZ_CP121208.1"/>
</dbReference>
<keyword evidence="1" id="KW-0812">Transmembrane</keyword>
<evidence type="ECO:0008006" key="4">
    <source>
        <dbReference type="Google" id="ProtNLM"/>
    </source>
</evidence>
<accession>A0ABY8FZD2</accession>
<reference evidence="2 3" key="1">
    <citation type="submission" date="2023-03" db="EMBL/GenBank/DDBJ databases">
        <title>Complete genome of Arcanobacterium canis strain DSM 25104 isolated in 2010 from a canine otitis externa in Germany.</title>
        <authorList>
            <person name="Borowiak M."/>
            <person name="Kreitlow A."/>
            <person name="Malorny B."/>
            <person name="Laemmler C."/>
            <person name="Prenger-Berninghoff E."/>
            <person name="Ploetz M."/>
            <person name="Abdulmawjood A."/>
        </authorList>
    </citation>
    <scope>NUCLEOTIDE SEQUENCE [LARGE SCALE GENOMIC DNA]</scope>
    <source>
        <strain evidence="2 3">DSM 25104</strain>
    </source>
</reference>
<protein>
    <recommendedName>
        <fullName evidence="4">Flp pilus-assembly TadG-like N-terminal domain-containing protein</fullName>
    </recommendedName>
</protein>
<keyword evidence="1" id="KW-0472">Membrane</keyword>
<keyword evidence="1" id="KW-1133">Transmembrane helix</keyword>
<dbReference type="EMBL" id="CP121208">
    <property type="protein sequence ID" value="WFM83889.1"/>
    <property type="molecule type" value="Genomic_DNA"/>
</dbReference>
<gene>
    <name evidence="2" type="ORF">P7079_02610</name>
</gene>
<name>A0ABY8FZD2_9ACTO</name>
<keyword evidence="3" id="KW-1185">Reference proteome</keyword>
<organism evidence="2 3">
    <name type="scientific">Arcanobacterium canis</name>
    <dbReference type="NCBI Taxonomy" id="999183"/>
    <lineage>
        <taxon>Bacteria</taxon>
        <taxon>Bacillati</taxon>
        <taxon>Actinomycetota</taxon>
        <taxon>Actinomycetes</taxon>
        <taxon>Actinomycetales</taxon>
        <taxon>Actinomycetaceae</taxon>
        <taxon>Arcanobacterium</taxon>
    </lineage>
</organism>
<feature type="transmembrane region" description="Helical" evidence="1">
    <location>
        <begin position="15"/>
        <end position="38"/>
    </location>
</feature>
<evidence type="ECO:0000256" key="1">
    <source>
        <dbReference type="SAM" id="Phobius"/>
    </source>
</evidence>
<sequence>MRNCGQVRTEPGNMIVMGIGVWLLTIMLVFIVASSLSLHQGRRELYTLADEVALSLAASISDRSYYSPQAGPPPLSYDAGELTGRAYEILQARHSQADLVSVRVNGNKIGVELRQTVRLPLVPSFLGAVDEVRVNVISWARLRTMTSA</sequence>
<dbReference type="Proteomes" id="UP001215216">
    <property type="component" value="Chromosome"/>
</dbReference>
<evidence type="ECO:0000313" key="3">
    <source>
        <dbReference type="Proteomes" id="UP001215216"/>
    </source>
</evidence>